<dbReference type="Gene3D" id="2.120.10.10">
    <property type="match status" value="1"/>
</dbReference>
<proteinExistence type="predicted"/>
<organism evidence="2 3">
    <name type="scientific">Ereboglobus luteus</name>
    <dbReference type="NCBI Taxonomy" id="1796921"/>
    <lineage>
        <taxon>Bacteria</taxon>
        <taxon>Pseudomonadati</taxon>
        <taxon>Verrucomicrobiota</taxon>
        <taxon>Opitutia</taxon>
        <taxon>Opitutales</taxon>
        <taxon>Opitutaceae</taxon>
        <taxon>Ereboglobus</taxon>
    </lineage>
</organism>
<evidence type="ECO:0000313" key="3">
    <source>
        <dbReference type="Proteomes" id="UP000244896"/>
    </source>
</evidence>
<dbReference type="Proteomes" id="UP000244896">
    <property type="component" value="Chromosome"/>
</dbReference>
<evidence type="ECO:0000256" key="1">
    <source>
        <dbReference type="SAM" id="MobiDB-lite"/>
    </source>
</evidence>
<sequence>MRKSVRADGYRGIWFTLGFKFEYGDKYSGGLGTYTANHQPLAVYAPAVKKTFFTWGGTPASDQRLLVIMVSYYDHEKGTVPRPVALYADPSVKDPHDNASIQIDADGHIWVLKSGRGRRRPGIIFRSTRPYDIGEFECVARQEFTYPEIWHGPDDSGGFFLLFTKYFKGTKNGPARNLFWKTSADGRAWSEDHALAAFGGHYQTSGRWTGAGADGKRVTKYATFFNYHPESHVDRRTNIYYAQTTDAGKTWTTAAGAPLALPLTSPDNPALLVDLKSQGKFMYTCDLNFDASGNPILLCIVSRAGEPGPKGDPREWFLMHWKNGKWETRTITTSDHNYDMGSIYVNGNNWKIIAPTETGPQRYGTGGEVAVWTSNDNGVSWKRERRVTNSSEFNHGYVRRPEPAADPFYAFWADGNPSHLSESRLYFTNSDGTKTWRLPYEMPGDEARPELLPAASEDSR</sequence>
<dbReference type="EMBL" id="CP023004">
    <property type="protein sequence ID" value="AWI10664.1"/>
    <property type="molecule type" value="Genomic_DNA"/>
</dbReference>
<dbReference type="CDD" id="cd15482">
    <property type="entry name" value="Sialidase_non-viral"/>
    <property type="match status" value="1"/>
</dbReference>
<dbReference type="Pfam" id="PF15892">
    <property type="entry name" value="BNR_4"/>
    <property type="match status" value="1"/>
</dbReference>
<keyword evidence="3" id="KW-1185">Reference proteome</keyword>
<dbReference type="KEGG" id="elut:CKA38_11715"/>
<dbReference type="InterPro" id="IPR036278">
    <property type="entry name" value="Sialidase_sf"/>
</dbReference>
<protein>
    <recommendedName>
        <fullName evidence="4">Sialidase domain-containing protein</fullName>
    </recommendedName>
</protein>
<accession>A0A2U8E7S6</accession>
<evidence type="ECO:0000313" key="2">
    <source>
        <dbReference type="EMBL" id="AWI10664.1"/>
    </source>
</evidence>
<reference evidence="2 3" key="1">
    <citation type="journal article" date="2018" name="Syst. Appl. Microbiol.">
        <title>Ereboglobus luteus gen. nov. sp. nov. from cockroach guts, and new insights into the oxygen relationship of the genera Opitutus and Didymococcus (Verrucomicrobia: Opitutaceae).</title>
        <authorList>
            <person name="Tegtmeier D."/>
            <person name="Belitz A."/>
            <person name="Radek R."/>
            <person name="Heimerl T."/>
            <person name="Brune A."/>
        </authorList>
    </citation>
    <scope>NUCLEOTIDE SEQUENCE [LARGE SCALE GENOMIC DNA]</scope>
    <source>
        <strain evidence="2 3">Ho45</strain>
    </source>
</reference>
<dbReference type="AlphaFoldDB" id="A0A2U8E7S6"/>
<name>A0A2U8E7S6_9BACT</name>
<gene>
    <name evidence="2" type="ORF">CKA38_11715</name>
</gene>
<dbReference type="SUPFAM" id="SSF50939">
    <property type="entry name" value="Sialidases"/>
    <property type="match status" value="1"/>
</dbReference>
<evidence type="ECO:0008006" key="4">
    <source>
        <dbReference type="Google" id="ProtNLM"/>
    </source>
</evidence>
<feature type="region of interest" description="Disordered" evidence="1">
    <location>
        <begin position="441"/>
        <end position="460"/>
    </location>
</feature>
<dbReference type="OrthoDB" id="183671at2"/>